<dbReference type="RefSeq" id="WP_074917023.1">
    <property type="nucleotide sequence ID" value="NZ_FOXK01000008.1"/>
</dbReference>
<dbReference type="InterPro" id="IPR036291">
    <property type="entry name" value="NAD(P)-bd_dom_sf"/>
</dbReference>
<proteinExistence type="predicted"/>
<dbReference type="SUPFAM" id="SSF51735">
    <property type="entry name" value="NAD(P)-binding Rossmann-fold domains"/>
    <property type="match status" value="1"/>
</dbReference>
<dbReference type="EMBL" id="FOXK01000008">
    <property type="protein sequence ID" value="SFQ16027.1"/>
    <property type="molecule type" value="Genomic_DNA"/>
</dbReference>
<dbReference type="PANTHER" id="PTHR47129">
    <property type="entry name" value="QUINONE OXIDOREDUCTASE 2"/>
    <property type="match status" value="1"/>
</dbReference>
<evidence type="ECO:0000313" key="2">
    <source>
        <dbReference type="EMBL" id="SFQ16027.1"/>
    </source>
</evidence>
<dbReference type="Proteomes" id="UP000182025">
    <property type="component" value="Unassembled WGS sequence"/>
</dbReference>
<dbReference type="Gene3D" id="3.90.25.10">
    <property type="entry name" value="UDP-galactose 4-epimerase, domain 1"/>
    <property type="match status" value="1"/>
</dbReference>
<dbReference type="CDD" id="cd05269">
    <property type="entry name" value="TMR_SDR_a"/>
    <property type="match status" value="1"/>
</dbReference>
<dbReference type="AlphaFoldDB" id="A0A1I5W8U1"/>
<dbReference type="InterPro" id="IPR008030">
    <property type="entry name" value="NmrA-like"/>
</dbReference>
<dbReference type="Pfam" id="PF05368">
    <property type="entry name" value="NmrA"/>
    <property type="match status" value="1"/>
</dbReference>
<dbReference type="Gene3D" id="3.40.50.720">
    <property type="entry name" value="NAD(P)-binding Rossmann-like Domain"/>
    <property type="match status" value="1"/>
</dbReference>
<reference evidence="3" key="1">
    <citation type="submission" date="2016-10" db="EMBL/GenBank/DDBJ databases">
        <authorList>
            <person name="Varghese N."/>
            <person name="Submissions S."/>
        </authorList>
    </citation>
    <scope>NUCLEOTIDE SEQUENCE [LARGE SCALE GENOMIC DNA]</scope>
    <source>
        <strain evidence="3">JCM 15604</strain>
    </source>
</reference>
<keyword evidence="3" id="KW-1185">Reference proteome</keyword>
<evidence type="ECO:0000259" key="1">
    <source>
        <dbReference type="Pfam" id="PF05368"/>
    </source>
</evidence>
<dbReference type="InterPro" id="IPR052718">
    <property type="entry name" value="NmrA-type_oxidoreductase"/>
</dbReference>
<evidence type="ECO:0000313" key="3">
    <source>
        <dbReference type="Proteomes" id="UP000182025"/>
    </source>
</evidence>
<sequence>MTTAETILITGASGQLGRLVIAALRRRAPAAKLVGMVRDAAKARDLAEQGVELRVADYADPLALASALVGIDKLLLISSSEVGQRTAQHRNVIDAAVAAGVKLIGYTSLLHADSSPMALAVEHRETEALIRASGLPFVLLRNGWYSENYAMGVAAALEHGVVLGAAADGALSLAARRDYAEAAAVVMSDVVAQHAGKVYELAGDQACTLADFAAEITRQSNRPVRYQNLPEADYKAALIGVGLPEGFAALLAESDAKAAKGSLFEPGKTLSQLIGRPSTPLSETVAAALAAQSRS</sequence>
<organism evidence="2 3">
    <name type="scientific">Ectopseudomonas toyotomiensis</name>
    <dbReference type="NCBI Taxonomy" id="554344"/>
    <lineage>
        <taxon>Bacteria</taxon>
        <taxon>Pseudomonadati</taxon>
        <taxon>Pseudomonadota</taxon>
        <taxon>Gammaproteobacteria</taxon>
        <taxon>Pseudomonadales</taxon>
        <taxon>Pseudomonadaceae</taxon>
        <taxon>Ectopseudomonas</taxon>
    </lineage>
</organism>
<dbReference type="OrthoDB" id="5510591at2"/>
<feature type="domain" description="NmrA-like" evidence="1">
    <location>
        <begin position="5"/>
        <end position="263"/>
    </location>
</feature>
<dbReference type="PANTHER" id="PTHR47129:SF1">
    <property type="entry name" value="NMRA-LIKE DOMAIN-CONTAINING PROTEIN"/>
    <property type="match status" value="1"/>
</dbReference>
<protein>
    <submittedName>
        <fullName evidence="2">NAD(P)H dehydrogenase (Quinone)</fullName>
    </submittedName>
</protein>
<accession>A0A1I5W8U1</accession>
<name>A0A1I5W8U1_9GAMM</name>
<gene>
    <name evidence="2" type="ORF">SAMN05216177_108190</name>
</gene>